<sequence>MWFTHGAKRRESGDDFLKIAWFADLTICDDCDTNIDSFSALKRLAPFITKSVNFLNHFPNKCLRTKNTIFSPWRKSYGLRFKMRGIPKSNS</sequence>
<dbReference type="Proteomes" id="UP000479000">
    <property type="component" value="Unassembled WGS sequence"/>
</dbReference>
<organism evidence="1 2">
    <name type="scientific">Nesidiocoris tenuis</name>
    <dbReference type="NCBI Taxonomy" id="355587"/>
    <lineage>
        <taxon>Eukaryota</taxon>
        <taxon>Metazoa</taxon>
        <taxon>Ecdysozoa</taxon>
        <taxon>Arthropoda</taxon>
        <taxon>Hexapoda</taxon>
        <taxon>Insecta</taxon>
        <taxon>Pterygota</taxon>
        <taxon>Neoptera</taxon>
        <taxon>Paraneoptera</taxon>
        <taxon>Hemiptera</taxon>
        <taxon>Heteroptera</taxon>
        <taxon>Panheteroptera</taxon>
        <taxon>Cimicomorpha</taxon>
        <taxon>Miridae</taxon>
        <taxon>Dicyphina</taxon>
        <taxon>Nesidiocoris</taxon>
    </lineage>
</organism>
<accession>A0A6H5GYV5</accession>
<dbReference type="AlphaFoldDB" id="A0A6H5GYV5"/>
<gene>
    <name evidence="1" type="ORF">NTEN_LOCUS13428</name>
</gene>
<evidence type="ECO:0000313" key="1">
    <source>
        <dbReference type="EMBL" id="CAB0008182.1"/>
    </source>
</evidence>
<evidence type="ECO:0000313" key="2">
    <source>
        <dbReference type="Proteomes" id="UP000479000"/>
    </source>
</evidence>
<reference evidence="1 2" key="1">
    <citation type="submission" date="2020-02" db="EMBL/GenBank/DDBJ databases">
        <authorList>
            <person name="Ferguson B K."/>
        </authorList>
    </citation>
    <scope>NUCLEOTIDE SEQUENCE [LARGE SCALE GENOMIC DNA]</scope>
</reference>
<name>A0A6H5GYV5_9HEMI</name>
<dbReference type="EMBL" id="CADCXU010020215">
    <property type="protein sequence ID" value="CAB0008182.1"/>
    <property type="molecule type" value="Genomic_DNA"/>
</dbReference>
<protein>
    <submittedName>
        <fullName evidence="1">Uncharacterized protein</fullName>
    </submittedName>
</protein>
<keyword evidence="2" id="KW-1185">Reference proteome</keyword>
<proteinExistence type="predicted"/>